<feature type="domain" description="HTH tetR-type" evidence="5">
    <location>
        <begin position="6"/>
        <end position="66"/>
    </location>
</feature>
<evidence type="ECO:0000256" key="1">
    <source>
        <dbReference type="ARBA" id="ARBA00023015"/>
    </source>
</evidence>
<evidence type="ECO:0000256" key="4">
    <source>
        <dbReference type="PROSITE-ProRule" id="PRU00335"/>
    </source>
</evidence>
<evidence type="ECO:0000256" key="2">
    <source>
        <dbReference type="ARBA" id="ARBA00023125"/>
    </source>
</evidence>
<reference evidence="7" key="1">
    <citation type="journal article" date="2019" name="Int. J. Syst. Evol. Microbiol.">
        <title>The Global Catalogue of Microorganisms (GCM) 10K type strain sequencing project: providing services to taxonomists for standard genome sequencing and annotation.</title>
        <authorList>
            <consortium name="The Broad Institute Genomics Platform"/>
            <consortium name="The Broad Institute Genome Sequencing Center for Infectious Disease"/>
            <person name="Wu L."/>
            <person name="Ma J."/>
        </authorList>
    </citation>
    <scope>NUCLEOTIDE SEQUENCE [LARGE SCALE GENOMIC DNA]</scope>
    <source>
        <strain evidence="7">JCM 17705</strain>
    </source>
</reference>
<organism evidence="6 7">
    <name type="scientific">Mucilaginibacter gynuensis</name>
    <dbReference type="NCBI Taxonomy" id="1302236"/>
    <lineage>
        <taxon>Bacteria</taxon>
        <taxon>Pseudomonadati</taxon>
        <taxon>Bacteroidota</taxon>
        <taxon>Sphingobacteriia</taxon>
        <taxon>Sphingobacteriales</taxon>
        <taxon>Sphingobacteriaceae</taxon>
        <taxon>Mucilaginibacter</taxon>
    </lineage>
</organism>
<evidence type="ECO:0000313" key="7">
    <source>
        <dbReference type="Proteomes" id="UP001500582"/>
    </source>
</evidence>
<evidence type="ECO:0000313" key="6">
    <source>
        <dbReference type="EMBL" id="GAA4322000.1"/>
    </source>
</evidence>
<dbReference type="Pfam" id="PF16925">
    <property type="entry name" value="TetR_C_13"/>
    <property type="match status" value="1"/>
</dbReference>
<dbReference type="EMBL" id="BAABFT010000005">
    <property type="protein sequence ID" value="GAA4322000.1"/>
    <property type="molecule type" value="Genomic_DNA"/>
</dbReference>
<dbReference type="InterPro" id="IPR011075">
    <property type="entry name" value="TetR_C"/>
</dbReference>
<keyword evidence="2 4" id="KW-0238">DNA-binding</keyword>
<evidence type="ECO:0000259" key="5">
    <source>
        <dbReference type="PROSITE" id="PS50977"/>
    </source>
</evidence>
<dbReference type="Gene3D" id="1.10.10.60">
    <property type="entry name" value="Homeodomain-like"/>
    <property type="match status" value="1"/>
</dbReference>
<dbReference type="PANTHER" id="PTHR47506">
    <property type="entry name" value="TRANSCRIPTIONAL REGULATORY PROTEIN"/>
    <property type="match status" value="1"/>
</dbReference>
<dbReference type="SUPFAM" id="SSF46689">
    <property type="entry name" value="Homeodomain-like"/>
    <property type="match status" value="1"/>
</dbReference>
<dbReference type="RefSeq" id="WP_345211122.1">
    <property type="nucleotide sequence ID" value="NZ_BAABFT010000005.1"/>
</dbReference>
<dbReference type="Proteomes" id="UP001500582">
    <property type="component" value="Unassembled WGS sequence"/>
</dbReference>
<proteinExistence type="predicted"/>
<dbReference type="Pfam" id="PF00440">
    <property type="entry name" value="TetR_N"/>
    <property type="match status" value="1"/>
</dbReference>
<dbReference type="PROSITE" id="PS50977">
    <property type="entry name" value="HTH_TETR_2"/>
    <property type="match status" value="1"/>
</dbReference>
<keyword evidence="3" id="KW-0804">Transcription</keyword>
<dbReference type="InterPro" id="IPR036271">
    <property type="entry name" value="Tet_transcr_reg_TetR-rel_C_sf"/>
</dbReference>
<keyword evidence="7" id="KW-1185">Reference proteome</keyword>
<protein>
    <submittedName>
        <fullName evidence="6">TetR/AcrR family transcriptional regulator</fullName>
    </submittedName>
</protein>
<dbReference type="SUPFAM" id="SSF48498">
    <property type="entry name" value="Tetracyclin repressor-like, C-terminal domain"/>
    <property type="match status" value="1"/>
</dbReference>
<dbReference type="Gene3D" id="1.10.357.10">
    <property type="entry name" value="Tetracycline Repressor, domain 2"/>
    <property type="match status" value="1"/>
</dbReference>
<dbReference type="InterPro" id="IPR001647">
    <property type="entry name" value="HTH_TetR"/>
</dbReference>
<sequence>MARKKDFDEEAILDKAVTLFWRKGYHATSAQDLVDELKINRSSLYNTYTDKRTLFTKSLKQYQDKQTNAMLTMLKNAGDAEVAVKKIFDGLIKESIEDQLAKGCFMVNTAVELAGQDKEINDMVAQNNLSVEDALTDMIAKGQEAGQFSTKHSARTFARFVFAAITSIKVAARSGSDAQILHDIANVAVSSLK</sequence>
<gene>
    <name evidence="6" type="ORF">GCM10023149_22050</name>
</gene>
<dbReference type="PANTHER" id="PTHR47506:SF1">
    <property type="entry name" value="HTH-TYPE TRANSCRIPTIONAL REGULATOR YJDC"/>
    <property type="match status" value="1"/>
</dbReference>
<accession>A0ABP8GCV6</accession>
<dbReference type="InterPro" id="IPR009057">
    <property type="entry name" value="Homeodomain-like_sf"/>
</dbReference>
<evidence type="ECO:0000256" key="3">
    <source>
        <dbReference type="ARBA" id="ARBA00023163"/>
    </source>
</evidence>
<comment type="caution">
    <text evidence="6">The sequence shown here is derived from an EMBL/GenBank/DDBJ whole genome shotgun (WGS) entry which is preliminary data.</text>
</comment>
<feature type="DNA-binding region" description="H-T-H motif" evidence="4">
    <location>
        <begin position="29"/>
        <end position="48"/>
    </location>
</feature>
<name>A0ABP8GCV6_9SPHI</name>
<keyword evidence="1" id="KW-0805">Transcription regulation</keyword>